<evidence type="ECO:0000256" key="1">
    <source>
        <dbReference type="SAM" id="MobiDB-lite"/>
    </source>
</evidence>
<organism evidence="4 5">
    <name type="scientific">Candidatus Cohnella colombiensis</name>
    <dbReference type="NCBI Taxonomy" id="3121368"/>
    <lineage>
        <taxon>Bacteria</taxon>
        <taxon>Bacillati</taxon>
        <taxon>Bacillota</taxon>
        <taxon>Bacilli</taxon>
        <taxon>Bacillales</taxon>
        <taxon>Paenibacillaceae</taxon>
        <taxon>Cohnella</taxon>
    </lineage>
</organism>
<dbReference type="Gene3D" id="2.60.40.420">
    <property type="entry name" value="Cupredoxins - blue copper proteins"/>
    <property type="match status" value="1"/>
</dbReference>
<dbReference type="Proteomes" id="UP001178662">
    <property type="component" value="Chromosome"/>
</dbReference>
<evidence type="ECO:0000256" key="2">
    <source>
        <dbReference type="SAM" id="SignalP"/>
    </source>
</evidence>
<evidence type="ECO:0000313" key="5">
    <source>
        <dbReference type="Proteomes" id="UP001178662"/>
    </source>
</evidence>
<dbReference type="InterPro" id="IPR008972">
    <property type="entry name" value="Cupredoxin"/>
</dbReference>
<gene>
    <name evidence="4" type="ORF">P0Y55_03290</name>
</gene>
<dbReference type="PROSITE" id="PS51257">
    <property type="entry name" value="PROKAR_LIPOPROTEIN"/>
    <property type="match status" value="1"/>
</dbReference>
<reference evidence="4" key="1">
    <citation type="submission" date="2023-03" db="EMBL/GenBank/DDBJ databases">
        <title>Andean soil-derived lignocellulolytic bacterial consortium as a source of novel taxa and putative plastic-active enzymes.</title>
        <authorList>
            <person name="Diaz-Garcia L."/>
            <person name="Chuvochina M."/>
            <person name="Feuerriegel G."/>
            <person name="Bunk B."/>
            <person name="Sproer C."/>
            <person name="Streit W.R."/>
            <person name="Rodriguez L.M."/>
            <person name="Overmann J."/>
            <person name="Jimenez D.J."/>
        </authorList>
    </citation>
    <scope>NUCLEOTIDE SEQUENCE</scope>
    <source>
        <strain evidence="4">MAG 2441</strain>
    </source>
</reference>
<dbReference type="AlphaFoldDB" id="A0AA95JB51"/>
<dbReference type="Pfam" id="PF13473">
    <property type="entry name" value="Cupredoxin_1"/>
    <property type="match status" value="1"/>
</dbReference>
<evidence type="ECO:0000313" key="4">
    <source>
        <dbReference type="EMBL" id="WEK55118.1"/>
    </source>
</evidence>
<dbReference type="SUPFAM" id="SSF49503">
    <property type="entry name" value="Cupredoxins"/>
    <property type="match status" value="1"/>
</dbReference>
<feature type="region of interest" description="Disordered" evidence="1">
    <location>
        <begin position="26"/>
        <end position="52"/>
    </location>
</feature>
<protein>
    <submittedName>
        <fullName evidence="4">Cupredoxin domain-containing protein</fullName>
    </submittedName>
</protein>
<keyword evidence="5" id="KW-1185">Reference proteome</keyword>
<accession>A0AA95JB51</accession>
<proteinExistence type="predicted"/>
<feature type="signal peptide" evidence="2">
    <location>
        <begin position="1"/>
        <end position="21"/>
    </location>
</feature>
<dbReference type="InterPro" id="IPR028096">
    <property type="entry name" value="EfeO_Cupredoxin"/>
</dbReference>
<feature type="chain" id="PRO_5041669223" evidence="2">
    <location>
        <begin position="22"/>
        <end position="141"/>
    </location>
</feature>
<feature type="domain" description="EfeO-type cupredoxin-like" evidence="3">
    <location>
        <begin position="44"/>
        <end position="140"/>
    </location>
</feature>
<keyword evidence="2" id="KW-0732">Signal</keyword>
<name>A0AA95JB51_9BACL</name>
<evidence type="ECO:0000259" key="3">
    <source>
        <dbReference type="Pfam" id="PF13473"/>
    </source>
</evidence>
<sequence length="141" mass="14667">MKKSAKTLMTLVALTSAIALSACGSNNNTATPSTSAPAATESATATSEAPAAEAKTIEVKLTATNWKFDVDTIEANVGDTIRVTLVNETGMHAVKFGDLNVEVKNGETKEFVVDKAGTFEFHCSITCGQGHDNMTGNLVVA</sequence>
<dbReference type="EMBL" id="CP119317">
    <property type="protein sequence ID" value="WEK55118.1"/>
    <property type="molecule type" value="Genomic_DNA"/>
</dbReference>